<name>A0A3E0K7L1_9BACI</name>
<reference evidence="1 2" key="1">
    <citation type="submission" date="2018-03" db="EMBL/GenBank/DDBJ databases">
        <authorList>
            <person name="Keele B.F."/>
        </authorList>
    </citation>
    <scope>NUCLEOTIDE SEQUENCE [LARGE SCALE GENOMIC DNA]</scope>
    <source>
        <strain evidence="1">ZCTH4_d</strain>
    </source>
</reference>
<accession>A0A3E0K7L1</accession>
<sequence>MWSACFIGRAHIWDASAVEIPVPKGLEQGGIRQAAFPILFLQKPILYCRDVVIVLIWEGKGIWQIPRRGREICFFKIFFT</sequence>
<dbReference type="Proteomes" id="UP000257014">
    <property type="component" value="Unassembled WGS sequence"/>
</dbReference>
<dbReference type="AlphaFoldDB" id="A0A3E0K7L1"/>
<gene>
    <name evidence="1" type="ORF">C6P37_03230</name>
</gene>
<evidence type="ECO:0000313" key="2">
    <source>
        <dbReference type="Proteomes" id="UP000257014"/>
    </source>
</evidence>
<comment type="caution">
    <text evidence="1">The sequence shown here is derived from an EMBL/GenBank/DDBJ whole genome shotgun (WGS) entry which is preliminary data.</text>
</comment>
<dbReference type="EMBL" id="QEWE01000010">
    <property type="protein sequence ID" value="REJ30471.1"/>
    <property type="molecule type" value="Genomic_DNA"/>
</dbReference>
<evidence type="ECO:0000313" key="1">
    <source>
        <dbReference type="EMBL" id="REJ30471.1"/>
    </source>
</evidence>
<protein>
    <submittedName>
        <fullName evidence="1">Uncharacterized protein</fullName>
    </submittedName>
</protein>
<organism evidence="1 2">
    <name type="scientific">Caldibacillus debilis</name>
    <dbReference type="NCBI Taxonomy" id="301148"/>
    <lineage>
        <taxon>Bacteria</taxon>
        <taxon>Bacillati</taxon>
        <taxon>Bacillota</taxon>
        <taxon>Bacilli</taxon>
        <taxon>Bacillales</taxon>
        <taxon>Bacillaceae</taxon>
        <taxon>Caldibacillus</taxon>
    </lineage>
</organism>
<proteinExistence type="predicted"/>